<sequence length="95" mass="10013">MTSAFSVADRNREIVRTVCEVADSAALDEPGAYLTDGCTLTRAAAALRPVSGPEPAPTTTLSRLFPMAGTRCVTVRQLVADRPNRVLGLVDTPIA</sequence>
<evidence type="ECO:0000313" key="2">
    <source>
        <dbReference type="Proteomes" id="UP000568022"/>
    </source>
</evidence>
<reference evidence="1 2" key="1">
    <citation type="submission" date="2020-08" db="EMBL/GenBank/DDBJ databases">
        <title>Genomic Encyclopedia of Type Strains, Phase III (KMG-III): the genomes of soil and plant-associated and newly described type strains.</title>
        <authorList>
            <person name="Whitman W."/>
        </authorList>
    </citation>
    <scope>NUCLEOTIDE SEQUENCE [LARGE SCALE GENOMIC DNA]</scope>
    <source>
        <strain evidence="1 2">CECT 3226</strain>
    </source>
</reference>
<organism evidence="1 2">
    <name type="scientific">Streptomyces griseoloalbus</name>
    <dbReference type="NCBI Taxonomy" id="67303"/>
    <lineage>
        <taxon>Bacteria</taxon>
        <taxon>Bacillati</taxon>
        <taxon>Actinomycetota</taxon>
        <taxon>Actinomycetes</taxon>
        <taxon>Kitasatosporales</taxon>
        <taxon>Streptomycetaceae</taxon>
        <taxon>Streptomyces</taxon>
    </lineage>
</organism>
<comment type="caution">
    <text evidence="1">The sequence shown here is derived from an EMBL/GenBank/DDBJ whole genome shotgun (WGS) entry which is preliminary data.</text>
</comment>
<protein>
    <submittedName>
        <fullName evidence="1">Uncharacterized protein</fullName>
    </submittedName>
</protein>
<accession>A0A7W8BRS4</accession>
<dbReference type="AlphaFoldDB" id="A0A7W8BRS4"/>
<dbReference type="EMBL" id="JACHJE010000012">
    <property type="protein sequence ID" value="MBB5128235.1"/>
    <property type="molecule type" value="Genomic_DNA"/>
</dbReference>
<dbReference type="Proteomes" id="UP000568022">
    <property type="component" value="Unassembled WGS sequence"/>
</dbReference>
<name>A0A7W8BRS4_9ACTN</name>
<proteinExistence type="predicted"/>
<keyword evidence="2" id="KW-1185">Reference proteome</keyword>
<evidence type="ECO:0000313" key="1">
    <source>
        <dbReference type="EMBL" id="MBB5128235.1"/>
    </source>
</evidence>
<gene>
    <name evidence="1" type="ORF">FHS32_005010</name>
</gene>